<protein>
    <submittedName>
        <fullName evidence="2">Uncharacterized protein</fullName>
    </submittedName>
</protein>
<evidence type="ECO:0000313" key="2">
    <source>
        <dbReference type="EMBL" id="KAF2452727.1"/>
    </source>
</evidence>
<evidence type="ECO:0000256" key="1">
    <source>
        <dbReference type="SAM" id="MobiDB-lite"/>
    </source>
</evidence>
<organism evidence="2 3">
    <name type="scientific">Lineolata rhizophorae</name>
    <dbReference type="NCBI Taxonomy" id="578093"/>
    <lineage>
        <taxon>Eukaryota</taxon>
        <taxon>Fungi</taxon>
        <taxon>Dikarya</taxon>
        <taxon>Ascomycota</taxon>
        <taxon>Pezizomycotina</taxon>
        <taxon>Dothideomycetes</taxon>
        <taxon>Dothideomycetes incertae sedis</taxon>
        <taxon>Lineolatales</taxon>
        <taxon>Lineolataceae</taxon>
        <taxon>Lineolata</taxon>
    </lineage>
</organism>
<dbReference type="AlphaFoldDB" id="A0A6A6NMN7"/>
<feature type="compositionally biased region" description="Low complexity" evidence="1">
    <location>
        <begin position="46"/>
        <end position="114"/>
    </location>
</feature>
<feature type="compositionally biased region" description="Low complexity" evidence="1">
    <location>
        <begin position="230"/>
        <end position="263"/>
    </location>
</feature>
<gene>
    <name evidence="2" type="ORF">BDY21DRAFT_375304</name>
</gene>
<dbReference type="OrthoDB" id="4203030at2759"/>
<keyword evidence="3" id="KW-1185">Reference proteome</keyword>
<name>A0A6A6NMN7_9PEZI</name>
<dbReference type="EMBL" id="MU001704">
    <property type="protein sequence ID" value="KAF2452727.1"/>
    <property type="molecule type" value="Genomic_DNA"/>
</dbReference>
<proteinExistence type="predicted"/>
<evidence type="ECO:0000313" key="3">
    <source>
        <dbReference type="Proteomes" id="UP000799766"/>
    </source>
</evidence>
<sequence>MTCNITNTPLFPEPLPLYTRDPETASTRSAAPSYRSEAPTYHSRRSSLVPPAEPLPSAAEATSATAPAATTTNSSNNSNTRSRTASSSSAPSPSSSSSSSSSSSPSSSAATRSAQPRQGLPSPRYAPGFHARPAARGSGAVGDVELSNYNVGAWISANSSHASRQYHAVASRRANTQRQTTAALLNGMTTTAAPVSPSVSLASLSHSLSGGSASAASGASAAAGSAGVGAASSSGMASASRTSSNASSGTAVSSGSESSSAGAAAGGGAAAAAAAEAQPASPLEDPHLVGEQAAAKARAQRMYREMCLRGEDGVRHEGKAWDFMMAQMADWEERERSWRRFRMDVGRTKLLGRRLGLARR</sequence>
<accession>A0A6A6NMN7</accession>
<feature type="region of interest" description="Disordered" evidence="1">
    <location>
        <begin position="1"/>
        <end position="137"/>
    </location>
</feature>
<feature type="region of interest" description="Disordered" evidence="1">
    <location>
        <begin position="230"/>
        <end position="264"/>
    </location>
</feature>
<dbReference type="Proteomes" id="UP000799766">
    <property type="component" value="Unassembled WGS sequence"/>
</dbReference>
<reference evidence="2" key="1">
    <citation type="journal article" date="2020" name="Stud. Mycol.">
        <title>101 Dothideomycetes genomes: a test case for predicting lifestyles and emergence of pathogens.</title>
        <authorList>
            <person name="Haridas S."/>
            <person name="Albert R."/>
            <person name="Binder M."/>
            <person name="Bloem J."/>
            <person name="Labutti K."/>
            <person name="Salamov A."/>
            <person name="Andreopoulos B."/>
            <person name="Baker S."/>
            <person name="Barry K."/>
            <person name="Bills G."/>
            <person name="Bluhm B."/>
            <person name="Cannon C."/>
            <person name="Castanera R."/>
            <person name="Culley D."/>
            <person name="Daum C."/>
            <person name="Ezra D."/>
            <person name="Gonzalez J."/>
            <person name="Henrissat B."/>
            <person name="Kuo A."/>
            <person name="Liang C."/>
            <person name="Lipzen A."/>
            <person name="Lutzoni F."/>
            <person name="Magnuson J."/>
            <person name="Mondo S."/>
            <person name="Nolan M."/>
            <person name="Ohm R."/>
            <person name="Pangilinan J."/>
            <person name="Park H.-J."/>
            <person name="Ramirez L."/>
            <person name="Alfaro M."/>
            <person name="Sun H."/>
            <person name="Tritt A."/>
            <person name="Yoshinaga Y."/>
            <person name="Zwiers L.-H."/>
            <person name="Turgeon B."/>
            <person name="Goodwin S."/>
            <person name="Spatafora J."/>
            <person name="Crous P."/>
            <person name="Grigoriev I."/>
        </authorList>
    </citation>
    <scope>NUCLEOTIDE SEQUENCE</scope>
    <source>
        <strain evidence="2">ATCC 16933</strain>
    </source>
</reference>